<keyword evidence="3 5" id="KW-1133">Transmembrane helix</keyword>
<name>A0A3B0U9U3_9ZZZZ</name>
<feature type="domain" description="EamA" evidence="6">
    <location>
        <begin position="179"/>
        <end position="312"/>
    </location>
</feature>
<feature type="transmembrane region" description="Helical" evidence="5">
    <location>
        <begin position="240"/>
        <end position="261"/>
    </location>
</feature>
<feature type="transmembrane region" description="Helical" evidence="5">
    <location>
        <begin position="149"/>
        <end position="168"/>
    </location>
</feature>
<dbReference type="Pfam" id="PF00892">
    <property type="entry name" value="EamA"/>
    <property type="match status" value="2"/>
</dbReference>
<dbReference type="AlphaFoldDB" id="A0A3B0U9U3"/>
<feature type="transmembrane region" description="Helical" evidence="5">
    <location>
        <begin position="20"/>
        <end position="42"/>
    </location>
</feature>
<feature type="domain" description="EamA" evidence="6">
    <location>
        <begin position="21"/>
        <end position="166"/>
    </location>
</feature>
<keyword evidence="2 5" id="KW-0812">Transmembrane</keyword>
<feature type="transmembrane region" description="Helical" evidence="5">
    <location>
        <begin position="297"/>
        <end position="316"/>
    </location>
</feature>
<evidence type="ECO:0000256" key="4">
    <source>
        <dbReference type="ARBA" id="ARBA00023136"/>
    </source>
</evidence>
<dbReference type="GO" id="GO:0016020">
    <property type="term" value="C:membrane"/>
    <property type="evidence" value="ECO:0007669"/>
    <property type="project" value="UniProtKB-SubCell"/>
</dbReference>
<feature type="transmembrane region" description="Helical" evidence="5">
    <location>
        <begin position="273"/>
        <end position="291"/>
    </location>
</feature>
<dbReference type="SUPFAM" id="SSF103481">
    <property type="entry name" value="Multidrug resistance efflux transporter EmrE"/>
    <property type="match status" value="2"/>
</dbReference>
<evidence type="ECO:0000313" key="7">
    <source>
        <dbReference type="EMBL" id="VAW22147.1"/>
    </source>
</evidence>
<evidence type="ECO:0000256" key="2">
    <source>
        <dbReference type="ARBA" id="ARBA00022692"/>
    </source>
</evidence>
<proteinExistence type="predicted"/>
<feature type="transmembrane region" description="Helical" evidence="5">
    <location>
        <begin position="54"/>
        <end position="73"/>
    </location>
</feature>
<evidence type="ECO:0000256" key="1">
    <source>
        <dbReference type="ARBA" id="ARBA00004141"/>
    </source>
</evidence>
<organism evidence="7">
    <name type="scientific">hydrothermal vent metagenome</name>
    <dbReference type="NCBI Taxonomy" id="652676"/>
    <lineage>
        <taxon>unclassified sequences</taxon>
        <taxon>metagenomes</taxon>
        <taxon>ecological metagenomes</taxon>
    </lineage>
</organism>
<accession>A0A3B0U9U3</accession>
<keyword evidence="4 5" id="KW-0472">Membrane</keyword>
<evidence type="ECO:0000256" key="5">
    <source>
        <dbReference type="SAM" id="Phobius"/>
    </source>
</evidence>
<dbReference type="InterPro" id="IPR050638">
    <property type="entry name" value="AA-Vitamin_Transporters"/>
</dbReference>
<dbReference type="InterPro" id="IPR037185">
    <property type="entry name" value="EmrE-like"/>
</dbReference>
<evidence type="ECO:0000259" key="6">
    <source>
        <dbReference type="Pfam" id="PF00892"/>
    </source>
</evidence>
<sequence>MIDPVANRSSSPVPARQLRWLGYLLGALGAAFFATKGIFIKLGLVENVDVLTMLTWRMIIAVPFFIAIGISGLGEHKSRLEARGGQFHVSRNAYIKAAFIGMIGYYLASYLDFAGLKFISAQFDRLILLTYPFFVLLFDAVLFRKRVSAPMIFSLLISYAGLAVIFAYDFSLEGARTVLGASLVVGAAVFYALYQVLAKPLIDQMGARLFTSIALSAAGLGVMMQFLFTHQLGDLVLSPRAMAIMVAMGTISTVVPAYLIAASIGRIGPGPTAVMGNISPLVTIALAISVLGENFSLFHAAGSALVLLGIFAFSHAERRSG</sequence>
<reference evidence="7" key="1">
    <citation type="submission" date="2018-06" db="EMBL/GenBank/DDBJ databases">
        <authorList>
            <person name="Zhirakovskaya E."/>
        </authorList>
    </citation>
    <scope>NUCLEOTIDE SEQUENCE</scope>
</reference>
<dbReference type="EMBL" id="UOEO01000197">
    <property type="protein sequence ID" value="VAW22147.1"/>
    <property type="molecule type" value="Genomic_DNA"/>
</dbReference>
<gene>
    <name evidence="7" type="ORF">MNBD_ALPHA12-964</name>
</gene>
<feature type="transmembrane region" description="Helical" evidence="5">
    <location>
        <begin position="209"/>
        <end position="228"/>
    </location>
</feature>
<dbReference type="PANTHER" id="PTHR32322:SF2">
    <property type="entry name" value="EAMA DOMAIN-CONTAINING PROTEIN"/>
    <property type="match status" value="1"/>
</dbReference>
<protein>
    <submittedName>
        <fullName evidence="7">Permease of the drug/metabolite transporter (DMT) superfamily</fullName>
    </submittedName>
</protein>
<dbReference type="InterPro" id="IPR000620">
    <property type="entry name" value="EamA_dom"/>
</dbReference>
<evidence type="ECO:0000256" key="3">
    <source>
        <dbReference type="ARBA" id="ARBA00022989"/>
    </source>
</evidence>
<comment type="subcellular location">
    <subcellularLocation>
        <location evidence="1">Membrane</location>
        <topology evidence="1">Multi-pass membrane protein</topology>
    </subcellularLocation>
</comment>
<feature type="transmembrane region" description="Helical" evidence="5">
    <location>
        <begin position="123"/>
        <end position="142"/>
    </location>
</feature>
<feature type="transmembrane region" description="Helical" evidence="5">
    <location>
        <begin position="174"/>
        <end position="197"/>
    </location>
</feature>
<feature type="transmembrane region" description="Helical" evidence="5">
    <location>
        <begin position="93"/>
        <end position="111"/>
    </location>
</feature>
<dbReference type="PANTHER" id="PTHR32322">
    <property type="entry name" value="INNER MEMBRANE TRANSPORTER"/>
    <property type="match status" value="1"/>
</dbReference>